<reference evidence="2 3" key="1">
    <citation type="journal article" date="2003" name="Int. J. Syst. Evol. Microbiol.">
        <title>Kocuria polaris sp. nov., an orange-pigmented psychrophilic bacterium isolated from an Antarctic cyanobacterial mat sample.</title>
        <authorList>
            <person name="Reddy G.S."/>
            <person name="Prakash J.S."/>
            <person name="Prabahar V."/>
            <person name="Matsumoto G.I."/>
            <person name="Stackebrandt E."/>
            <person name="Shivaji S."/>
        </authorList>
    </citation>
    <scope>NUCLEOTIDE SEQUENCE [LARGE SCALE GENOMIC DNA]</scope>
    <source>
        <strain evidence="2 3">CMS 76or</strain>
    </source>
</reference>
<keyword evidence="3" id="KW-1185">Reference proteome</keyword>
<name>A0A0A6YD27_KOCRO</name>
<feature type="region of interest" description="Disordered" evidence="1">
    <location>
        <begin position="1"/>
        <end position="69"/>
    </location>
</feature>
<gene>
    <name evidence="2" type="ORF">GY22_05335</name>
</gene>
<accession>A0A0A6YD27</accession>
<organism evidence="2 3">
    <name type="scientific">Kocuria rosea subsp. polaris</name>
    <dbReference type="NCBI Taxonomy" id="136273"/>
    <lineage>
        <taxon>Bacteria</taxon>
        <taxon>Bacillati</taxon>
        <taxon>Actinomycetota</taxon>
        <taxon>Actinomycetes</taxon>
        <taxon>Micrococcales</taxon>
        <taxon>Micrococcaceae</taxon>
        <taxon>Kocuria</taxon>
    </lineage>
</organism>
<evidence type="ECO:0000313" key="3">
    <source>
        <dbReference type="Proteomes" id="UP000030466"/>
    </source>
</evidence>
<feature type="compositionally biased region" description="Polar residues" evidence="1">
    <location>
        <begin position="33"/>
        <end position="45"/>
    </location>
</feature>
<evidence type="ECO:0000313" key="2">
    <source>
        <dbReference type="EMBL" id="KHD98457.1"/>
    </source>
</evidence>
<dbReference type="AlphaFoldDB" id="A0A0A6YD27"/>
<dbReference type="EMBL" id="JSUH01000003">
    <property type="protein sequence ID" value="KHD98457.1"/>
    <property type="molecule type" value="Genomic_DNA"/>
</dbReference>
<feature type="compositionally biased region" description="Low complexity" evidence="1">
    <location>
        <begin position="48"/>
        <end position="69"/>
    </location>
</feature>
<sequence>MAPGGVVPGEVAPADEAVTEDDTTTGGTLPDTSGQEAESGQTDTVQPGAGAAAEQAVPGADAGAVPAAP</sequence>
<dbReference type="Proteomes" id="UP000030466">
    <property type="component" value="Unassembled WGS sequence"/>
</dbReference>
<evidence type="ECO:0000256" key="1">
    <source>
        <dbReference type="SAM" id="MobiDB-lite"/>
    </source>
</evidence>
<proteinExistence type="predicted"/>
<comment type="caution">
    <text evidence="2">The sequence shown here is derived from an EMBL/GenBank/DDBJ whole genome shotgun (WGS) entry which is preliminary data.</text>
</comment>
<protein>
    <submittedName>
        <fullName evidence="2">Uncharacterized protein</fullName>
    </submittedName>
</protein>